<reference evidence="6" key="3">
    <citation type="submission" date="2023-02" db="EMBL/GenBank/DDBJ databases">
        <title>Proposal of a novel subspecies: Alicyclobacillus hesperidum subspecies aegle.</title>
        <authorList>
            <person name="Goto K."/>
            <person name="Fujii T."/>
            <person name="Yasui K."/>
            <person name="Mochida K."/>
            <person name="Kato-Tanaka Y."/>
            <person name="Morohoshi S."/>
            <person name="An S.Y."/>
            <person name="Kasai H."/>
            <person name="Yokota A."/>
        </authorList>
    </citation>
    <scope>NUCLEOTIDE SEQUENCE</scope>
    <source>
        <strain evidence="6">DSM 12766</strain>
    </source>
</reference>
<gene>
    <name evidence="6" type="primary">mntP</name>
    <name evidence="6" type="ORF">Heshes_19040</name>
    <name evidence="7" type="ORF">SAMN04489725_11923</name>
</gene>
<protein>
    <submittedName>
        <fullName evidence="6">Manganese efflux pump MntP</fullName>
    </submittedName>
    <submittedName>
        <fullName evidence="7">Putative Mn2+ efflux pump MntP</fullName>
    </submittedName>
</protein>
<feature type="transmembrane region" description="Helical" evidence="5">
    <location>
        <begin position="104"/>
        <end position="126"/>
    </location>
</feature>
<dbReference type="Proteomes" id="UP001157137">
    <property type="component" value="Unassembled WGS sequence"/>
</dbReference>
<evidence type="ECO:0000313" key="6">
    <source>
        <dbReference type="EMBL" id="GLV14220.1"/>
    </source>
</evidence>
<keyword evidence="2 5" id="KW-0812">Transmembrane</keyword>
<proteinExistence type="predicted"/>
<keyword evidence="4 5" id="KW-0472">Membrane</keyword>
<dbReference type="Proteomes" id="UP000182589">
    <property type="component" value="Unassembled WGS sequence"/>
</dbReference>
<reference evidence="7" key="2">
    <citation type="submission" date="2016-10" db="EMBL/GenBank/DDBJ databases">
        <authorList>
            <person name="de Groot N.N."/>
        </authorList>
    </citation>
    <scope>NUCLEOTIDE SEQUENCE [LARGE SCALE GENOMIC DNA]</scope>
    <source>
        <strain evidence="7">DSM 12489</strain>
    </source>
</reference>
<evidence type="ECO:0000256" key="5">
    <source>
        <dbReference type="SAM" id="Phobius"/>
    </source>
</evidence>
<dbReference type="AlphaFoldDB" id="A0A1H2X9M1"/>
<name>A0A1H2X9M1_9BACL</name>
<evidence type="ECO:0000256" key="1">
    <source>
        <dbReference type="ARBA" id="ARBA00022475"/>
    </source>
</evidence>
<dbReference type="PANTHER" id="PTHR35529">
    <property type="entry name" value="MANGANESE EFFLUX PUMP MNTP-RELATED"/>
    <property type="match status" value="1"/>
</dbReference>
<reference evidence="8" key="1">
    <citation type="submission" date="2016-10" db="EMBL/GenBank/DDBJ databases">
        <authorList>
            <person name="Varghese N."/>
        </authorList>
    </citation>
    <scope>NUCLEOTIDE SEQUENCE [LARGE SCALE GENOMIC DNA]</scope>
    <source>
        <strain evidence="8">DSM 12489</strain>
    </source>
</reference>
<sequence length="184" mass="19105">MSHVDDLLEIMMMSFALGMDALSLSIGVGLGSISRRTAVQLCAFIGVFHVALTLIGIGFGDWIGDYLGAVAKWFGALLIIGLGVHMAYHTLFSKEEKRPRTIDSLLSLAVFAASVSIDALSVGFSLGLRSVAYGAASAIAFGVVSCCMCGAGLAIGRKFGQAIGHYGELAGACILILCGIGFLH</sequence>
<dbReference type="InterPro" id="IPR003810">
    <property type="entry name" value="Mntp/YtaF"/>
</dbReference>
<feature type="transmembrane region" description="Helical" evidence="5">
    <location>
        <begin position="71"/>
        <end position="92"/>
    </location>
</feature>
<dbReference type="PANTHER" id="PTHR35529:SF1">
    <property type="entry name" value="MANGANESE EFFLUX PUMP MNTP-RELATED"/>
    <property type="match status" value="1"/>
</dbReference>
<feature type="transmembrane region" description="Helical" evidence="5">
    <location>
        <begin position="12"/>
        <end position="31"/>
    </location>
</feature>
<feature type="transmembrane region" description="Helical" evidence="5">
    <location>
        <begin position="132"/>
        <end position="154"/>
    </location>
</feature>
<dbReference type="Pfam" id="PF02659">
    <property type="entry name" value="Mntp"/>
    <property type="match status" value="1"/>
</dbReference>
<feature type="transmembrane region" description="Helical" evidence="5">
    <location>
        <begin position="166"/>
        <end position="183"/>
    </location>
</feature>
<feature type="transmembrane region" description="Helical" evidence="5">
    <location>
        <begin position="38"/>
        <end position="59"/>
    </location>
</feature>
<dbReference type="EMBL" id="FNOJ01000019">
    <property type="protein sequence ID" value="SDW89550.1"/>
    <property type="molecule type" value="Genomic_DNA"/>
</dbReference>
<accession>A0A1H2X9M1</accession>
<evidence type="ECO:0000313" key="7">
    <source>
        <dbReference type="EMBL" id="SDW89550.1"/>
    </source>
</evidence>
<evidence type="ECO:0000256" key="2">
    <source>
        <dbReference type="ARBA" id="ARBA00022692"/>
    </source>
</evidence>
<evidence type="ECO:0000256" key="3">
    <source>
        <dbReference type="ARBA" id="ARBA00022989"/>
    </source>
</evidence>
<dbReference type="EMBL" id="BSRA01000010">
    <property type="protein sequence ID" value="GLV14220.1"/>
    <property type="molecule type" value="Genomic_DNA"/>
</dbReference>
<dbReference type="STRING" id="89784.SAMN04489725_11923"/>
<organism evidence="7 8">
    <name type="scientific">Alicyclobacillus hesperidum</name>
    <dbReference type="NCBI Taxonomy" id="89784"/>
    <lineage>
        <taxon>Bacteria</taxon>
        <taxon>Bacillati</taxon>
        <taxon>Bacillota</taxon>
        <taxon>Bacilli</taxon>
        <taxon>Bacillales</taxon>
        <taxon>Alicyclobacillaceae</taxon>
        <taxon>Alicyclobacillus</taxon>
    </lineage>
</organism>
<keyword evidence="1" id="KW-1003">Cell membrane</keyword>
<keyword evidence="8" id="KW-1185">Reference proteome</keyword>
<evidence type="ECO:0000313" key="8">
    <source>
        <dbReference type="Proteomes" id="UP000182589"/>
    </source>
</evidence>
<keyword evidence="3 5" id="KW-1133">Transmembrane helix</keyword>
<evidence type="ECO:0000256" key="4">
    <source>
        <dbReference type="ARBA" id="ARBA00023136"/>
    </source>
</evidence>